<dbReference type="Pfam" id="PF04892">
    <property type="entry name" value="VanZ"/>
    <property type="match status" value="1"/>
</dbReference>
<keyword evidence="1" id="KW-0472">Membrane</keyword>
<dbReference type="EMBL" id="CP130319">
    <property type="protein sequence ID" value="WNR46885.1"/>
    <property type="molecule type" value="Genomic_DNA"/>
</dbReference>
<evidence type="ECO:0000313" key="3">
    <source>
        <dbReference type="EMBL" id="WNR46885.1"/>
    </source>
</evidence>
<organism evidence="3 4">
    <name type="scientific">Paenibacillus roseopurpureus</name>
    <dbReference type="NCBI Taxonomy" id="2918901"/>
    <lineage>
        <taxon>Bacteria</taxon>
        <taxon>Bacillati</taxon>
        <taxon>Bacillota</taxon>
        <taxon>Bacilli</taxon>
        <taxon>Bacillales</taxon>
        <taxon>Paenibacillaceae</taxon>
        <taxon>Paenibacillus</taxon>
    </lineage>
</organism>
<dbReference type="KEGG" id="proo:MJB10_12590"/>
<feature type="transmembrane region" description="Helical" evidence="1">
    <location>
        <begin position="51"/>
        <end position="74"/>
    </location>
</feature>
<dbReference type="InterPro" id="IPR006976">
    <property type="entry name" value="VanZ-like"/>
</dbReference>
<sequence length="209" mass="23916">MDKQDSKEMYLMPLGIHIEFRLPLQIIVMVTVIIFYLVVKIRKQTFSWRSCLIQLSFVYYLLKLISVTLFPIYIGLTDAGNIQILPDSNFIPFRSFFNSIRIGEGLRQNGGNIVMMFPLGFYIPLLRKGFVSFRKAIFTGILVSASIEGLQGVENVIFGGMDTRIVDIDDVILNTIGTILGYGVTRLIYIFLKQFRPKTYIHEKLNIGD</sequence>
<proteinExistence type="predicted"/>
<protein>
    <submittedName>
        <fullName evidence="3">VanZ family protein</fullName>
    </submittedName>
</protein>
<gene>
    <name evidence="3" type="ORF">MJB10_12590</name>
</gene>
<evidence type="ECO:0000259" key="2">
    <source>
        <dbReference type="Pfam" id="PF04892"/>
    </source>
</evidence>
<feature type="transmembrane region" description="Helical" evidence="1">
    <location>
        <begin position="171"/>
        <end position="192"/>
    </location>
</feature>
<dbReference type="PANTHER" id="PTHR36834">
    <property type="entry name" value="MEMBRANE PROTEIN-RELATED"/>
    <property type="match status" value="1"/>
</dbReference>
<dbReference type="AlphaFoldDB" id="A0AA96LYJ5"/>
<evidence type="ECO:0000256" key="1">
    <source>
        <dbReference type="SAM" id="Phobius"/>
    </source>
</evidence>
<name>A0AA96LYJ5_9BACL</name>
<dbReference type="RefSeq" id="WP_314805315.1">
    <property type="nucleotide sequence ID" value="NZ_CP130319.1"/>
</dbReference>
<feature type="domain" description="VanZ-like" evidence="2">
    <location>
        <begin position="57"/>
        <end position="188"/>
    </location>
</feature>
<keyword evidence="1" id="KW-1133">Transmembrane helix</keyword>
<dbReference type="Proteomes" id="UP001304650">
    <property type="component" value="Chromosome"/>
</dbReference>
<keyword evidence="4" id="KW-1185">Reference proteome</keyword>
<keyword evidence="1" id="KW-0812">Transmembrane</keyword>
<feature type="transmembrane region" description="Helical" evidence="1">
    <location>
        <begin position="20"/>
        <end position="39"/>
    </location>
</feature>
<accession>A0AA96LYJ5</accession>
<evidence type="ECO:0000313" key="4">
    <source>
        <dbReference type="Proteomes" id="UP001304650"/>
    </source>
</evidence>
<dbReference type="InterPro" id="IPR053150">
    <property type="entry name" value="Teicoplanin_resist-assoc"/>
</dbReference>
<dbReference type="PANTHER" id="PTHR36834:SF1">
    <property type="entry name" value="INTEGRAL MEMBRANE PROTEIN"/>
    <property type="match status" value="1"/>
</dbReference>
<reference evidence="3" key="1">
    <citation type="submission" date="2022-02" db="EMBL/GenBank/DDBJ databases">
        <title>Paenibacillus sp. MBLB1832 Whole Genome Shotgun Sequencing.</title>
        <authorList>
            <person name="Hwang C.Y."/>
            <person name="Cho E.-S."/>
            <person name="Seo M.-J."/>
        </authorList>
    </citation>
    <scope>NUCLEOTIDE SEQUENCE</scope>
    <source>
        <strain evidence="3">MBLB1832</strain>
    </source>
</reference>